<organism evidence="1 2">
    <name type="scientific">Brevibacterium otitidis</name>
    <dbReference type="NCBI Taxonomy" id="53364"/>
    <lineage>
        <taxon>Bacteria</taxon>
        <taxon>Bacillati</taxon>
        <taxon>Actinomycetota</taxon>
        <taxon>Actinomycetes</taxon>
        <taxon>Micrococcales</taxon>
        <taxon>Brevibacteriaceae</taxon>
        <taxon>Brevibacterium</taxon>
    </lineage>
</organism>
<dbReference type="Proteomes" id="UP001589707">
    <property type="component" value="Unassembled WGS sequence"/>
</dbReference>
<keyword evidence="2" id="KW-1185">Reference proteome</keyword>
<dbReference type="RefSeq" id="WP_376840965.1">
    <property type="nucleotide sequence ID" value="NZ_JBHMAU010000070.1"/>
</dbReference>
<gene>
    <name evidence="1" type="ORF">ACFFN1_11735</name>
</gene>
<dbReference type="EMBL" id="JBHMAU010000070">
    <property type="protein sequence ID" value="MFB9777061.1"/>
    <property type="molecule type" value="Genomic_DNA"/>
</dbReference>
<accession>A0ABV5X4V8</accession>
<sequence length="211" mass="22420">MPTTRNELVAAAVHYLYALSSDLPPAWDTTGAVEPESAEVLAADLAEQGRTEPEVSNVFGLIAATRAVLAAGTATAFSKDAYDAARVRAVRGLELAGQAGHQLWPPTSQTVRKRLGANFWNDALSSLGFPTSDGGRRRGTFQYSSEAFHGAVSDFLADARSSGGSESFTSYEAWVKDERAAGRARPAGASVRNYFGNWNDAKDSADEPTDS</sequence>
<name>A0ABV5X4V8_9MICO</name>
<proteinExistence type="predicted"/>
<comment type="caution">
    <text evidence="1">The sequence shown here is derived from an EMBL/GenBank/DDBJ whole genome shotgun (WGS) entry which is preliminary data.</text>
</comment>
<protein>
    <submittedName>
        <fullName evidence="1">Uncharacterized protein</fullName>
    </submittedName>
</protein>
<reference evidence="1 2" key="1">
    <citation type="submission" date="2024-09" db="EMBL/GenBank/DDBJ databases">
        <authorList>
            <person name="Sun Q."/>
            <person name="Mori K."/>
        </authorList>
    </citation>
    <scope>NUCLEOTIDE SEQUENCE [LARGE SCALE GENOMIC DNA]</scope>
    <source>
        <strain evidence="1 2">JCM 11683</strain>
    </source>
</reference>
<evidence type="ECO:0000313" key="2">
    <source>
        <dbReference type="Proteomes" id="UP001589707"/>
    </source>
</evidence>
<evidence type="ECO:0000313" key="1">
    <source>
        <dbReference type="EMBL" id="MFB9777061.1"/>
    </source>
</evidence>